<dbReference type="InterPro" id="IPR052173">
    <property type="entry name" value="Beta-lactam_resp_regulator"/>
</dbReference>
<evidence type="ECO:0000256" key="2">
    <source>
        <dbReference type="SAM" id="Phobius"/>
    </source>
</evidence>
<dbReference type="Gene3D" id="3.30.2010.10">
    <property type="entry name" value="Metalloproteases ('zincins'), catalytic domain"/>
    <property type="match status" value="1"/>
</dbReference>
<dbReference type="EMBL" id="CP071091">
    <property type="protein sequence ID" value="QSQ12665.1"/>
    <property type="molecule type" value="Genomic_DNA"/>
</dbReference>
<evidence type="ECO:0000256" key="1">
    <source>
        <dbReference type="SAM" id="MobiDB-lite"/>
    </source>
</evidence>
<dbReference type="RefSeq" id="WP_206714386.1">
    <property type="nucleotide sequence ID" value="NZ_CP071091.1"/>
</dbReference>
<organism evidence="4 5">
    <name type="scientific">Myxococcus landrumensis</name>
    <dbReference type="NCBI Taxonomy" id="2813577"/>
    <lineage>
        <taxon>Bacteria</taxon>
        <taxon>Pseudomonadati</taxon>
        <taxon>Myxococcota</taxon>
        <taxon>Myxococcia</taxon>
        <taxon>Myxococcales</taxon>
        <taxon>Cystobacterineae</taxon>
        <taxon>Myxococcaceae</taxon>
        <taxon>Myxococcus</taxon>
    </lineage>
</organism>
<evidence type="ECO:0000259" key="3">
    <source>
        <dbReference type="Pfam" id="PF05569"/>
    </source>
</evidence>
<dbReference type="CDD" id="cd07341">
    <property type="entry name" value="M56_BlaR1_MecR1_like"/>
    <property type="match status" value="1"/>
</dbReference>
<reference evidence="4 5" key="1">
    <citation type="submission" date="2021-02" db="EMBL/GenBank/DDBJ databases">
        <title>De Novo genome assembly of isolated myxobacteria.</title>
        <authorList>
            <person name="Stevens D.C."/>
        </authorList>
    </citation>
    <scope>NUCLEOTIDE SEQUENCE [LARGE SCALE GENOMIC DNA]</scope>
    <source>
        <strain evidence="4 5">SCHIC003</strain>
    </source>
</reference>
<feature type="transmembrane region" description="Helical" evidence="2">
    <location>
        <begin position="50"/>
        <end position="70"/>
    </location>
</feature>
<sequence length="670" mass="73373">MRTDWLTEMGSWLASWPEGLWRASWQGALCAALVWAVTRGWTRMPASLRAGLWWLVALKFVVTLAAPRPFSLPVLPATLGAFLEQPLGLSAPKPQEKASSSFSAREPGVRVMEVSPVAPALRREDARANGFVLVGDVSGARVSERSVRALFQDWKPVLLLMLLGAWVVGLLWQVRHQARSWTLMRQLRRSARPLVHPELEEEVRELSVSAGLKRVPALLVSDAVTSPLATGLLSPVVVLPAKAVRLLPVEGLRMALAHEVAHLKRGDLWLGWVPALAEALLFFHPLARRAAREYALAREEACDAEALRLTGAEPADYGELLLAFGVARPHGTAAALGASAHVQALYRRLSMLEHVEVESSRSRRGWKWAFSLFGLMALVPFQVVARQESKPETAAPVAAGPAQVREAPRAPVAPLAPSAPRTPAPVVAVARAAPTTPPTPPKPPRRIESEDDFGYVLLSGDGATMNGSTVDLELARMFQGKKDGELLYVRRKGEAFIVRDEATIKALRAVMEPMRARGKMQGALGEKMGALGHEQGKLGLKQGALGMKQSELAMRHAELAHKRAGLHLESNRIDSLPEAERDRRQAELDKQEKALDQEIDALDTKREAIDEEQEVLGREQAKLGEQQAALGREMEKVSEQHEDEVRDAEKAIRTLIDEALRKGLGKPLPT</sequence>
<keyword evidence="2" id="KW-1133">Transmembrane helix</keyword>
<dbReference type="PANTHER" id="PTHR34978:SF3">
    <property type="entry name" value="SLR0241 PROTEIN"/>
    <property type="match status" value="1"/>
</dbReference>
<feature type="region of interest" description="Disordered" evidence="1">
    <location>
        <begin position="619"/>
        <end position="646"/>
    </location>
</feature>
<keyword evidence="2" id="KW-0472">Membrane</keyword>
<feature type="compositionally biased region" description="Basic and acidic residues" evidence="1">
    <location>
        <begin position="578"/>
        <end position="602"/>
    </location>
</feature>
<proteinExistence type="predicted"/>
<feature type="region of interest" description="Disordered" evidence="1">
    <location>
        <begin position="570"/>
        <end position="602"/>
    </location>
</feature>
<keyword evidence="2" id="KW-0812">Transmembrane</keyword>
<dbReference type="PANTHER" id="PTHR34978">
    <property type="entry name" value="POSSIBLE SENSOR-TRANSDUCER PROTEIN BLAR"/>
    <property type="match status" value="1"/>
</dbReference>
<keyword evidence="5" id="KW-1185">Reference proteome</keyword>
<dbReference type="InterPro" id="IPR008756">
    <property type="entry name" value="Peptidase_M56"/>
</dbReference>
<gene>
    <name evidence="4" type="ORF">JY572_30550</name>
</gene>
<feature type="domain" description="Peptidase M56" evidence="3">
    <location>
        <begin position="20"/>
        <end position="352"/>
    </location>
</feature>
<feature type="compositionally biased region" description="Basic and acidic residues" evidence="1">
    <location>
        <begin position="632"/>
        <end position="646"/>
    </location>
</feature>
<evidence type="ECO:0000313" key="5">
    <source>
        <dbReference type="Proteomes" id="UP000663090"/>
    </source>
</evidence>
<feature type="transmembrane region" description="Helical" evidence="2">
    <location>
        <begin position="20"/>
        <end position="38"/>
    </location>
</feature>
<dbReference type="Pfam" id="PF05569">
    <property type="entry name" value="Peptidase_M56"/>
    <property type="match status" value="1"/>
</dbReference>
<evidence type="ECO:0000313" key="4">
    <source>
        <dbReference type="EMBL" id="QSQ12665.1"/>
    </source>
</evidence>
<accession>A0ABX7N1S4</accession>
<dbReference type="Proteomes" id="UP000663090">
    <property type="component" value="Chromosome"/>
</dbReference>
<name>A0ABX7N1S4_9BACT</name>
<protein>
    <submittedName>
        <fullName evidence="4">Peptidase M56</fullName>
    </submittedName>
</protein>